<name>A0A1G2C7W3_9BACT</name>
<comment type="caution">
    <text evidence="5">The sequence shown here is derived from an EMBL/GenBank/DDBJ whole genome shotgun (WGS) entry which is preliminary data.</text>
</comment>
<feature type="domain" description="Bacterial type II secretion system protein E" evidence="4">
    <location>
        <begin position="248"/>
        <end position="262"/>
    </location>
</feature>
<dbReference type="EMBL" id="MHKV01000009">
    <property type="protein sequence ID" value="OGY97465.1"/>
    <property type="molecule type" value="Genomic_DNA"/>
</dbReference>
<dbReference type="InterPro" id="IPR027417">
    <property type="entry name" value="P-loop_NTPase"/>
</dbReference>
<dbReference type="FunFam" id="3.40.50.300:FF:000398">
    <property type="entry name" value="Type IV pilus assembly ATPase PilB"/>
    <property type="match status" value="1"/>
</dbReference>
<protein>
    <recommendedName>
        <fullName evidence="4">Bacterial type II secretion system protein E domain-containing protein</fullName>
    </recommendedName>
</protein>
<dbReference type="AlphaFoldDB" id="A0A1G2C7W3"/>
<dbReference type="GO" id="GO:0005886">
    <property type="term" value="C:plasma membrane"/>
    <property type="evidence" value="ECO:0007669"/>
    <property type="project" value="TreeGrafter"/>
</dbReference>
<dbReference type="InterPro" id="IPR001482">
    <property type="entry name" value="T2SS/T4SS_dom"/>
</dbReference>
<dbReference type="Gene3D" id="3.40.50.300">
    <property type="entry name" value="P-loop containing nucleotide triphosphate hydrolases"/>
    <property type="match status" value="1"/>
</dbReference>
<organism evidence="5 6">
    <name type="scientific">Candidatus Liptonbacteria bacterium GWC1_60_9</name>
    <dbReference type="NCBI Taxonomy" id="1798645"/>
    <lineage>
        <taxon>Bacteria</taxon>
        <taxon>Candidatus Liptoniibacteriota</taxon>
    </lineage>
</organism>
<evidence type="ECO:0000256" key="3">
    <source>
        <dbReference type="ARBA" id="ARBA00022840"/>
    </source>
</evidence>
<dbReference type="Proteomes" id="UP000176349">
    <property type="component" value="Unassembled WGS sequence"/>
</dbReference>
<sequence>MSAEAGQITGKVRIDEARFLVFREKLKNIKETTTVIKSALEANELSVTELFEAILAGALSSRASDIHFEAGEAKSKIRYRVDGLLHDIYAEIRAEPYRLLVSRIKLLSGLKINIRDEAQDGRFTINAGGKEIEVRVSIIPAEFGETVVMRLLDPDTIRLTLNDLGLRVDDRTIVEAELKKPNGLMLNTGPTGSGKSTTLYAFIQHVNDPETKVITIEDPIEYHLEGIEQTQVDTEAGYTFANGLRSILRQDPDIILVGEIRDQETAEIAMHTALTGHMVFSTLHTNDAVGAIPRLVDIGIKTTIIGPALALVIAQRLVRRLCPDCKEASSLPADLKARVKKFLDQLPKRVDRAPYEKPQLYKPKGCAKCNELGYRGRIAVFEFLEVTPELEELINKEASEVVVKKFAKEQGMVRMQEDGVLKVLSGVTTFEEVEDATGQIAWEAA</sequence>
<comment type="similarity">
    <text evidence="1">Belongs to the GSP E family.</text>
</comment>
<dbReference type="GO" id="GO:0005524">
    <property type="term" value="F:ATP binding"/>
    <property type="evidence" value="ECO:0007669"/>
    <property type="project" value="UniProtKB-KW"/>
</dbReference>
<dbReference type="CDD" id="cd01129">
    <property type="entry name" value="PulE-GspE-like"/>
    <property type="match status" value="1"/>
</dbReference>
<dbReference type="GO" id="GO:0016887">
    <property type="term" value="F:ATP hydrolysis activity"/>
    <property type="evidence" value="ECO:0007669"/>
    <property type="project" value="TreeGrafter"/>
</dbReference>
<evidence type="ECO:0000313" key="6">
    <source>
        <dbReference type="Proteomes" id="UP000176349"/>
    </source>
</evidence>
<dbReference type="PANTHER" id="PTHR30258">
    <property type="entry name" value="TYPE II SECRETION SYSTEM PROTEIN GSPE-RELATED"/>
    <property type="match status" value="1"/>
</dbReference>
<dbReference type="SUPFAM" id="SSF52540">
    <property type="entry name" value="P-loop containing nucleoside triphosphate hydrolases"/>
    <property type="match status" value="1"/>
</dbReference>
<accession>A0A1G2C7W3</accession>
<keyword evidence="2" id="KW-0547">Nucleotide-binding</keyword>
<evidence type="ECO:0000259" key="4">
    <source>
        <dbReference type="PROSITE" id="PS00662"/>
    </source>
</evidence>
<gene>
    <name evidence="5" type="ORF">A2128_00400</name>
</gene>
<evidence type="ECO:0000313" key="5">
    <source>
        <dbReference type="EMBL" id="OGY97465.1"/>
    </source>
</evidence>
<evidence type="ECO:0000256" key="1">
    <source>
        <dbReference type="ARBA" id="ARBA00006611"/>
    </source>
</evidence>
<proteinExistence type="inferred from homology"/>
<dbReference type="PANTHER" id="PTHR30258:SF2">
    <property type="entry name" value="COMG OPERON PROTEIN 1"/>
    <property type="match status" value="1"/>
</dbReference>
<dbReference type="PROSITE" id="PS00662">
    <property type="entry name" value="T2SP_E"/>
    <property type="match status" value="1"/>
</dbReference>
<dbReference type="Pfam" id="PF00437">
    <property type="entry name" value="T2SSE"/>
    <property type="match status" value="1"/>
</dbReference>
<keyword evidence="3" id="KW-0067">ATP-binding</keyword>
<evidence type="ECO:0000256" key="2">
    <source>
        <dbReference type="ARBA" id="ARBA00022741"/>
    </source>
</evidence>
<dbReference type="Gene3D" id="3.30.450.90">
    <property type="match status" value="1"/>
</dbReference>
<reference evidence="5 6" key="1">
    <citation type="journal article" date="2016" name="Nat. Commun.">
        <title>Thousands of microbial genomes shed light on interconnected biogeochemical processes in an aquifer system.</title>
        <authorList>
            <person name="Anantharaman K."/>
            <person name="Brown C.T."/>
            <person name="Hug L.A."/>
            <person name="Sharon I."/>
            <person name="Castelle C.J."/>
            <person name="Probst A.J."/>
            <person name="Thomas B.C."/>
            <person name="Singh A."/>
            <person name="Wilkins M.J."/>
            <person name="Karaoz U."/>
            <person name="Brodie E.L."/>
            <person name="Williams K.H."/>
            <person name="Hubbard S.S."/>
            <person name="Banfield J.F."/>
        </authorList>
    </citation>
    <scope>NUCLEOTIDE SEQUENCE [LARGE SCALE GENOMIC DNA]</scope>
</reference>